<feature type="region of interest" description="Disordered" evidence="1">
    <location>
        <begin position="65"/>
        <end position="144"/>
    </location>
</feature>
<dbReference type="Gene3D" id="2.130.10.10">
    <property type="entry name" value="YVTN repeat-like/Quinoprotein amine dehydrogenase"/>
    <property type="match status" value="1"/>
</dbReference>
<dbReference type="SUPFAM" id="SSF110296">
    <property type="entry name" value="Oligoxyloglucan reducing end-specific cellobiohydrolase"/>
    <property type="match status" value="1"/>
</dbReference>
<proteinExistence type="predicted"/>
<evidence type="ECO:0000313" key="3">
    <source>
        <dbReference type="EMBL" id="MFC0628370.1"/>
    </source>
</evidence>
<keyword evidence="4" id="KW-1185">Reference proteome</keyword>
<feature type="compositionally biased region" description="Low complexity" evidence="1">
    <location>
        <begin position="117"/>
        <end position="144"/>
    </location>
</feature>
<keyword evidence="2" id="KW-1133">Transmembrane helix</keyword>
<evidence type="ECO:0000313" key="4">
    <source>
        <dbReference type="Proteomes" id="UP001589890"/>
    </source>
</evidence>
<dbReference type="Proteomes" id="UP001589890">
    <property type="component" value="Unassembled WGS sequence"/>
</dbReference>
<comment type="caution">
    <text evidence="3">The sequence shown here is derived from an EMBL/GenBank/DDBJ whole genome shotgun (WGS) entry which is preliminary data.</text>
</comment>
<dbReference type="EMBL" id="JBHLTC010000039">
    <property type="protein sequence ID" value="MFC0628370.1"/>
    <property type="molecule type" value="Genomic_DNA"/>
</dbReference>
<protein>
    <submittedName>
        <fullName evidence="3">WD40/YVTN/BNR-like repeat-containing protein</fullName>
    </submittedName>
</protein>
<keyword evidence="2" id="KW-0812">Transmembrane</keyword>
<organism evidence="3 4">
    <name type="scientific">Kribbella deserti</name>
    <dbReference type="NCBI Taxonomy" id="1926257"/>
    <lineage>
        <taxon>Bacteria</taxon>
        <taxon>Bacillati</taxon>
        <taxon>Actinomycetota</taxon>
        <taxon>Actinomycetes</taxon>
        <taxon>Propionibacteriales</taxon>
        <taxon>Kribbellaceae</taxon>
        <taxon>Kribbella</taxon>
    </lineage>
</organism>
<name>A0ABV6QUQ8_9ACTN</name>
<feature type="transmembrane region" description="Helical" evidence="2">
    <location>
        <begin position="43"/>
        <end position="64"/>
    </location>
</feature>
<gene>
    <name evidence="3" type="ORF">ACFFGN_30145</name>
</gene>
<dbReference type="RefSeq" id="WP_380054531.1">
    <property type="nucleotide sequence ID" value="NZ_JBHLTC010000039.1"/>
</dbReference>
<keyword evidence="2" id="KW-0472">Membrane</keyword>
<reference evidence="3 4" key="1">
    <citation type="submission" date="2024-09" db="EMBL/GenBank/DDBJ databases">
        <authorList>
            <person name="Sun Q."/>
            <person name="Mori K."/>
        </authorList>
    </citation>
    <scope>NUCLEOTIDE SEQUENCE [LARGE SCALE GENOMIC DNA]</scope>
    <source>
        <strain evidence="3 4">CGMCC 1.15906</strain>
    </source>
</reference>
<accession>A0ABV6QUQ8</accession>
<evidence type="ECO:0000256" key="2">
    <source>
        <dbReference type="SAM" id="Phobius"/>
    </source>
</evidence>
<sequence length="447" mass="46364">MSDLEKDLKRVLHDKADGDYVTGSDVMLHRVAKGAVRLHRRRVGAAVLSTLAVVTAGTTLALNLGNITDANPPVVANTTTPTTTPTGSSDSPVKPSTAPTGGSSDGPPVGGSPPPNTTTTTNTTPTSPTSTPTTPGVKPTVPPVGGVTVTDFGYHGASTNGSNTIRVVGSGKCNGVECYPILVSVDGGKSFQYEESAPGQAHDLGVKGDYWWVSGGSQTTIWSTHDSGKTWTKKTAPGVIRRIYGQGRTPVMKIGTGSDMRLYAAGDFFERIEPALGSVHDYSLWGRGVAVGDVNGEIGVTVSNSDHKPRMTGCKTNAIESRVSSGPGDVIWLMCPTSASVAPTLKVSTDAGRTWKTVAANVPRPGSVNHIAAISATEAIYYAGPTSKATLVRADGSTQGIVLTGLASPAELYFQTSSVGYASGDGRLLRTTDSGRTWNRVTFPAFE</sequence>
<evidence type="ECO:0000256" key="1">
    <source>
        <dbReference type="SAM" id="MobiDB-lite"/>
    </source>
</evidence>
<dbReference type="InterPro" id="IPR015943">
    <property type="entry name" value="WD40/YVTN_repeat-like_dom_sf"/>
</dbReference>
<feature type="compositionally biased region" description="Low complexity" evidence="1">
    <location>
        <begin position="65"/>
        <end position="86"/>
    </location>
</feature>